<dbReference type="Proteomes" id="UP000803844">
    <property type="component" value="Unassembled WGS sequence"/>
</dbReference>
<protein>
    <recommendedName>
        <fullName evidence="4">PH domain-containing protein</fullName>
    </recommendedName>
</protein>
<dbReference type="EMBL" id="MU032346">
    <property type="protein sequence ID" value="KAF3768004.1"/>
    <property type="molecule type" value="Genomic_DNA"/>
</dbReference>
<accession>A0A9P5CQY7</accession>
<feature type="compositionally biased region" description="Polar residues" evidence="1">
    <location>
        <begin position="799"/>
        <end position="814"/>
    </location>
</feature>
<dbReference type="GeneID" id="63837516"/>
<evidence type="ECO:0000313" key="3">
    <source>
        <dbReference type="Proteomes" id="UP000803844"/>
    </source>
</evidence>
<dbReference type="AlphaFoldDB" id="A0A9P5CQY7"/>
<feature type="region of interest" description="Disordered" evidence="1">
    <location>
        <begin position="1"/>
        <end position="29"/>
    </location>
</feature>
<feature type="compositionally biased region" description="Polar residues" evidence="1">
    <location>
        <begin position="540"/>
        <end position="558"/>
    </location>
</feature>
<gene>
    <name evidence="2" type="ORF">M406DRAFT_329049</name>
</gene>
<feature type="compositionally biased region" description="Polar residues" evidence="1">
    <location>
        <begin position="740"/>
        <end position="751"/>
    </location>
</feature>
<sequence length="868" mass="94216">MRPPDLEIKATMDNRQALRGDKNAKAAKRESRLTFGRLFGRHKVGMEVDAVKGGTREAGESSKKPEVGSETIGGLPYDLQPKATQSDMQLASTREQEAALHPKTGGLRSPPFSPSPKSPALLPSGKRRGSLATTPTTLWDRVPLFQAWPQAIRTATLPACVQADHLLKMHNKKETAMTTISHPDLGDEKTMFAEMARPKKHRHDSSSFKLDWTSKIYMLVTSGYLLQYAGDGPHDCLPEKVVRLTKDSAAFASDVIPGRHWVLQVSSVFEDGAALMSQDTRSLLGKFGLREKEKRQASDCLMVFENVTDMEGWMGLLRKEIEVLSGKVPVTETGRPKVDNDQTLVGTSPRSPVSPMQRTLAFQDLNRFTRNGSMPDIRWNAPASSESPDSNLAATLAELTPDHVDSNSATNSFVSQDGQQLDALRDSSNRYSFMSIARTVVTSDSSACNSPIRDSFGSGSQGSHPSAEDATPLADELRDIRLRPNAAEIEDRRQSYRTSNIILESGGQYMPQRQHSSLSAVQEPPNFSLPNAAARRRAASQNGADTMHGVTTHTTSNNRPPRRPRRPPPPTLGFTRPLSVVADSPSPSRSSAHSSFKTDDDNCLFSQPPDSSSMLTSWAAENGRLEYDLSSSQASNRTSMAPSLQAPVQTSPRKAASTTTLRPAQHSSLWGDGAPQSDLPFRAIVHQGPPHDSRTLEVVAEVPRSMGSVEDYPAVPMAVSPRSRSPIQRAMAAQKRASVYSLTSPTGSSRRGSVYSVAGQSVTHSDHLDELFRSRAASPPPPSRNSRRESLLSIPGHSRNGSNGSAKSFLSNRRSMPHMPQPPAQGLVLPPLSAPPPNKALPPIPTRKPNRRSGSIPPRISVGIGGAF</sequence>
<feature type="compositionally biased region" description="Basic and acidic residues" evidence="1">
    <location>
        <begin position="48"/>
        <end position="67"/>
    </location>
</feature>
<feature type="region of interest" description="Disordered" evidence="1">
    <location>
        <begin position="737"/>
        <end position="756"/>
    </location>
</feature>
<feature type="compositionally biased region" description="Polar residues" evidence="1">
    <location>
        <begin position="341"/>
        <end position="355"/>
    </location>
</feature>
<keyword evidence="3" id="KW-1185">Reference proteome</keyword>
<feature type="region of interest" description="Disordered" evidence="1">
    <location>
        <begin position="444"/>
        <end position="475"/>
    </location>
</feature>
<feature type="compositionally biased region" description="Polar residues" evidence="1">
    <location>
        <begin position="604"/>
        <end position="615"/>
    </location>
</feature>
<feature type="compositionally biased region" description="Pro residues" evidence="1">
    <location>
        <begin position="832"/>
        <end position="846"/>
    </location>
</feature>
<feature type="region of interest" description="Disordered" evidence="1">
    <location>
        <begin position="332"/>
        <end position="355"/>
    </location>
</feature>
<proteinExistence type="predicted"/>
<feature type="region of interest" description="Disordered" evidence="1">
    <location>
        <begin position="506"/>
        <end position="615"/>
    </location>
</feature>
<organism evidence="2 3">
    <name type="scientific">Cryphonectria parasitica (strain ATCC 38755 / EP155)</name>
    <dbReference type="NCBI Taxonomy" id="660469"/>
    <lineage>
        <taxon>Eukaryota</taxon>
        <taxon>Fungi</taxon>
        <taxon>Dikarya</taxon>
        <taxon>Ascomycota</taxon>
        <taxon>Pezizomycotina</taxon>
        <taxon>Sordariomycetes</taxon>
        <taxon>Sordariomycetidae</taxon>
        <taxon>Diaporthales</taxon>
        <taxon>Cryphonectriaceae</taxon>
        <taxon>Cryphonectria-Endothia species complex</taxon>
        <taxon>Cryphonectria</taxon>
    </lineage>
</organism>
<comment type="caution">
    <text evidence="2">The sequence shown here is derived from an EMBL/GenBank/DDBJ whole genome shotgun (WGS) entry which is preliminary data.</text>
</comment>
<evidence type="ECO:0008006" key="4">
    <source>
        <dbReference type="Google" id="ProtNLM"/>
    </source>
</evidence>
<dbReference type="RefSeq" id="XP_040778965.1">
    <property type="nucleotide sequence ID" value="XM_040920387.1"/>
</dbReference>
<feature type="compositionally biased region" description="Low complexity" evidence="1">
    <location>
        <begin position="579"/>
        <end position="595"/>
    </location>
</feature>
<evidence type="ECO:0000256" key="1">
    <source>
        <dbReference type="SAM" id="MobiDB-lite"/>
    </source>
</evidence>
<evidence type="ECO:0000313" key="2">
    <source>
        <dbReference type="EMBL" id="KAF3768004.1"/>
    </source>
</evidence>
<feature type="compositionally biased region" description="Polar residues" evidence="1">
    <location>
        <begin position="629"/>
        <end position="668"/>
    </location>
</feature>
<name>A0A9P5CQY7_CRYP1</name>
<feature type="region of interest" description="Disordered" evidence="1">
    <location>
        <begin position="773"/>
        <end position="868"/>
    </location>
</feature>
<feature type="compositionally biased region" description="Polar residues" evidence="1">
    <location>
        <begin position="511"/>
        <end position="520"/>
    </location>
</feature>
<feature type="compositionally biased region" description="Polar residues" evidence="1">
    <location>
        <begin position="82"/>
        <end position="93"/>
    </location>
</feature>
<dbReference type="OrthoDB" id="1749473at2759"/>
<feature type="region of interest" description="Disordered" evidence="1">
    <location>
        <begin position="629"/>
        <end position="675"/>
    </location>
</feature>
<reference evidence="2" key="1">
    <citation type="journal article" date="2020" name="Phytopathology">
        <title>Genome sequence of the chestnut blight fungus Cryphonectria parasitica EP155: A fundamental resource for an archetypical invasive plant pathogen.</title>
        <authorList>
            <person name="Crouch J.A."/>
            <person name="Dawe A."/>
            <person name="Aerts A."/>
            <person name="Barry K."/>
            <person name="Churchill A.C.L."/>
            <person name="Grimwood J."/>
            <person name="Hillman B."/>
            <person name="Milgroom M.G."/>
            <person name="Pangilinan J."/>
            <person name="Smith M."/>
            <person name="Salamov A."/>
            <person name="Schmutz J."/>
            <person name="Yadav J."/>
            <person name="Grigoriev I.V."/>
            <person name="Nuss D."/>
        </authorList>
    </citation>
    <scope>NUCLEOTIDE SEQUENCE</scope>
    <source>
        <strain evidence="2">EP155</strain>
    </source>
</reference>
<feature type="region of interest" description="Disordered" evidence="1">
    <location>
        <begin position="48"/>
        <end position="130"/>
    </location>
</feature>